<evidence type="ECO:0000313" key="3">
    <source>
        <dbReference type="Proteomes" id="UP000465304"/>
    </source>
</evidence>
<sequence>MHTVKKNGRWINEVEGNTRASNTARTKREAQGLGREMAIHRGVEHFIHNEDGRIGERNTYPRSRDPRSIPG</sequence>
<keyword evidence="3" id="KW-1185">Reference proteome</keyword>
<name>A0A7I9ZHH4_9MYCO</name>
<dbReference type="Proteomes" id="UP000465304">
    <property type="component" value="Unassembled WGS sequence"/>
</dbReference>
<feature type="compositionally biased region" description="Basic and acidic residues" evidence="1">
    <location>
        <begin position="62"/>
        <end position="71"/>
    </location>
</feature>
<dbReference type="EMBL" id="BLLB01000002">
    <property type="protein sequence ID" value="GFH00309.1"/>
    <property type="molecule type" value="Genomic_DNA"/>
</dbReference>
<proteinExistence type="predicted"/>
<comment type="caution">
    <text evidence="2">The sequence shown here is derived from an EMBL/GenBank/DDBJ whole genome shotgun (WGS) entry which is preliminary data.</text>
</comment>
<organism evidence="2 3">
    <name type="scientific">Mycolicibacterium hippocampi</name>
    <dbReference type="NCBI Taxonomy" id="659824"/>
    <lineage>
        <taxon>Bacteria</taxon>
        <taxon>Bacillati</taxon>
        <taxon>Actinomycetota</taxon>
        <taxon>Actinomycetes</taxon>
        <taxon>Mycobacteriales</taxon>
        <taxon>Mycobacteriaceae</taxon>
        <taxon>Mycolicibacterium</taxon>
    </lineage>
</organism>
<dbReference type="Pfam" id="PF09954">
    <property type="entry name" value="DUF2188"/>
    <property type="match status" value="1"/>
</dbReference>
<gene>
    <name evidence="2" type="ORF">MHIP_07920</name>
</gene>
<dbReference type="RefSeq" id="WP_237166378.1">
    <property type="nucleotide sequence ID" value="NZ_BLLB01000002.1"/>
</dbReference>
<dbReference type="InterPro" id="IPR018691">
    <property type="entry name" value="DUF2188"/>
</dbReference>
<dbReference type="AlphaFoldDB" id="A0A7I9ZHH4"/>
<evidence type="ECO:0000313" key="2">
    <source>
        <dbReference type="EMBL" id="GFH00309.1"/>
    </source>
</evidence>
<reference evidence="2 3" key="1">
    <citation type="journal article" date="2019" name="Emerg. Microbes Infect.">
        <title>Comprehensive subspecies identification of 175 nontuberculous mycobacteria species based on 7547 genomic profiles.</title>
        <authorList>
            <person name="Matsumoto Y."/>
            <person name="Kinjo T."/>
            <person name="Motooka D."/>
            <person name="Nabeya D."/>
            <person name="Jung N."/>
            <person name="Uechi K."/>
            <person name="Horii T."/>
            <person name="Iida T."/>
            <person name="Fujita J."/>
            <person name="Nakamura S."/>
        </authorList>
    </citation>
    <scope>NUCLEOTIDE SEQUENCE [LARGE SCALE GENOMIC DNA]</scope>
    <source>
        <strain evidence="2 3">JCM 30996</strain>
    </source>
</reference>
<evidence type="ECO:0008006" key="4">
    <source>
        <dbReference type="Google" id="ProtNLM"/>
    </source>
</evidence>
<protein>
    <recommendedName>
        <fullName evidence="4">DUF2188 domain-containing protein</fullName>
    </recommendedName>
</protein>
<evidence type="ECO:0000256" key="1">
    <source>
        <dbReference type="SAM" id="MobiDB-lite"/>
    </source>
</evidence>
<feature type="region of interest" description="Disordered" evidence="1">
    <location>
        <begin position="50"/>
        <end position="71"/>
    </location>
</feature>
<accession>A0A7I9ZHH4</accession>